<evidence type="ECO:0000313" key="4">
    <source>
        <dbReference type="EMBL" id="KAB2611525.1"/>
    </source>
</evidence>
<dbReference type="Proteomes" id="UP000327157">
    <property type="component" value="Chromosome 17"/>
</dbReference>
<feature type="region of interest" description="Disordered" evidence="2">
    <location>
        <begin position="95"/>
        <end position="114"/>
    </location>
</feature>
<organism evidence="4 5">
    <name type="scientific">Pyrus ussuriensis x Pyrus communis</name>
    <dbReference type="NCBI Taxonomy" id="2448454"/>
    <lineage>
        <taxon>Eukaryota</taxon>
        <taxon>Viridiplantae</taxon>
        <taxon>Streptophyta</taxon>
        <taxon>Embryophyta</taxon>
        <taxon>Tracheophyta</taxon>
        <taxon>Spermatophyta</taxon>
        <taxon>Magnoliopsida</taxon>
        <taxon>eudicotyledons</taxon>
        <taxon>Gunneridae</taxon>
        <taxon>Pentapetalae</taxon>
        <taxon>rosids</taxon>
        <taxon>fabids</taxon>
        <taxon>Rosales</taxon>
        <taxon>Rosaceae</taxon>
        <taxon>Amygdaloideae</taxon>
        <taxon>Maleae</taxon>
        <taxon>Pyrus</taxon>
    </lineage>
</organism>
<dbReference type="InterPro" id="IPR025322">
    <property type="entry name" value="PADRE_dom"/>
</dbReference>
<sequence>MSMSTWLCTKSTKNMLVKIVHPGGHVELHDSPLLAVEIMLRNPQCCVAHPHIFQQPWAIVEPDTMLSLGQKYYVVPVSTIRKLQRLSIKYSPTSIHDTQRNVTPPPSKEEEKRDDMLSNYCNWFYARNKKSSKSRYREKATAMTVLKGASASSFGGVEDGGTAKKSDPSNTSQSHDENLKGKNISFGSTQERSEVSSTREIGASDSTNEGTGKKLSAKSQLFQICVARKWKNPTFECWKEEGPLHMRMFTFKVIVEMDDESKTLLECFSSPHSKKKAAAEHAAEGALWYLKNVGYHSKGR</sequence>
<evidence type="ECO:0000256" key="2">
    <source>
        <dbReference type="SAM" id="MobiDB-lite"/>
    </source>
</evidence>
<comment type="caution">
    <text evidence="4">The sequence shown here is derived from an EMBL/GenBank/DDBJ whole genome shotgun (WGS) entry which is preliminary data.</text>
</comment>
<feature type="domain" description="DRBM" evidence="3">
    <location>
        <begin position="216"/>
        <end position="292"/>
    </location>
</feature>
<reference evidence="5" key="2">
    <citation type="submission" date="2019-10" db="EMBL/GenBank/DDBJ databases">
        <title>A de novo genome assembly of a pear dwarfing rootstock.</title>
        <authorList>
            <person name="Wang F."/>
            <person name="Wang J."/>
            <person name="Li S."/>
            <person name="Zhang Y."/>
            <person name="Fang M."/>
            <person name="Ma L."/>
            <person name="Zhao Y."/>
            <person name="Jiang S."/>
        </authorList>
    </citation>
    <scope>NUCLEOTIDE SEQUENCE [LARGE SCALE GENOMIC DNA]</scope>
</reference>
<proteinExistence type="predicted"/>
<feature type="region of interest" description="Disordered" evidence="2">
    <location>
        <begin position="154"/>
        <end position="212"/>
    </location>
</feature>
<dbReference type="Gene3D" id="3.30.160.20">
    <property type="match status" value="1"/>
</dbReference>
<dbReference type="AlphaFoldDB" id="A0A5N5G7X6"/>
<reference evidence="4 5" key="3">
    <citation type="submission" date="2019-11" db="EMBL/GenBank/DDBJ databases">
        <title>A de novo genome assembly of a pear dwarfing rootstock.</title>
        <authorList>
            <person name="Wang F."/>
            <person name="Wang J."/>
            <person name="Li S."/>
            <person name="Zhang Y."/>
            <person name="Fang M."/>
            <person name="Ma L."/>
            <person name="Zhao Y."/>
            <person name="Jiang S."/>
        </authorList>
    </citation>
    <scope>NUCLEOTIDE SEQUENCE [LARGE SCALE GENOMIC DNA]</scope>
    <source>
        <strain evidence="4">S2</strain>
        <tissue evidence="4">Leaf</tissue>
    </source>
</reference>
<dbReference type="PANTHER" id="PTHR33052">
    <property type="entry name" value="DUF4228 DOMAIN PROTEIN-RELATED"/>
    <property type="match status" value="1"/>
</dbReference>
<protein>
    <submittedName>
        <fullName evidence="4">Ribonuclease 3-like protein 1</fullName>
    </submittedName>
</protein>
<keyword evidence="1" id="KW-0694">RNA-binding</keyword>
<evidence type="ECO:0000259" key="3">
    <source>
        <dbReference type="PROSITE" id="PS50137"/>
    </source>
</evidence>
<evidence type="ECO:0000256" key="1">
    <source>
        <dbReference type="PROSITE-ProRule" id="PRU00266"/>
    </source>
</evidence>
<dbReference type="OrthoDB" id="786951at2759"/>
<evidence type="ECO:0000313" key="5">
    <source>
        <dbReference type="Proteomes" id="UP000327157"/>
    </source>
</evidence>
<dbReference type="EMBL" id="SMOL01000487">
    <property type="protein sequence ID" value="KAB2611525.1"/>
    <property type="molecule type" value="Genomic_DNA"/>
</dbReference>
<dbReference type="SMART" id="SM00358">
    <property type="entry name" value="DSRM"/>
    <property type="match status" value="1"/>
</dbReference>
<feature type="compositionally biased region" description="Polar residues" evidence="2">
    <location>
        <begin position="185"/>
        <end position="210"/>
    </location>
</feature>
<accession>A0A5N5G7X6</accession>
<dbReference type="Pfam" id="PF14009">
    <property type="entry name" value="PADRE"/>
    <property type="match status" value="1"/>
</dbReference>
<keyword evidence="5" id="KW-1185">Reference proteome</keyword>
<dbReference type="SUPFAM" id="SSF54768">
    <property type="entry name" value="dsRNA-binding domain-like"/>
    <property type="match status" value="1"/>
</dbReference>
<dbReference type="Pfam" id="PF14709">
    <property type="entry name" value="DND1_DSRM"/>
    <property type="match status" value="1"/>
</dbReference>
<name>A0A5N5G7X6_9ROSA</name>
<gene>
    <name evidence="4" type="ORF">D8674_019557</name>
</gene>
<dbReference type="InterPro" id="IPR014720">
    <property type="entry name" value="dsRBD_dom"/>
</dbReference>
<dbReference type="PROSITE" id="PS50137">
    <property type="entry name" value="DS_RBD"/>
    <property type="match status" value="1"/>
</dbReference>
<dbReference type="GO" id="GO:0003723">
    <property type="term" value="F:RNA binding"/>
    <property type="evidence" value="ECO:0007669"/>
    <property type="project" value="UniProtKB-UniRule"/>
</dbReference>
<reference evidence="4 5" key="1">
    <citation type="submission" date="2019-09" db="EMBL/GenBank/DDBJ databases">
        <authorList>
            <person name="Ou C."/>
        </authorList>
    </citation>
    <scope>NUCLEOTIDE SEQUENCE [LARGE SCALE GENOMIC DNA]</scope>
    <source>
        <strain evidence="4">S2</strain>
        <tissue evidence="4">Leaf</tissue>
    </source>
</reference>